<accession>A0A2M9X8K4</accession>
<dbReference type="Gene3D" id="3.30.420.40">
    <property type="match status" value="1"/>
</dbReference>
<dbReference type="Pfam" id="PF21447">
    <property type="entry name" value="Ppx-GppA_III"/>
    <property type="match status" value="1"/>
</dbReference>
<dbReference type="Gene3D" id="3.30.420.150">
    <property type="entry name" value="Exopolyphosphatase. Domain 2"/>
    <property type="match status" value="1"/>
</dbReference>
<name>A0A2M9X8K4_9LEPT</name>
<dbReference type="InterPro" id="IPR030673">
    <property type="entry name" value="PyroPPase_GppA_Ppx"/>
</dbReference>
<dbReference type="FunFam" id="1.10.3210.10:FF:000025">
    <property type="entry name" value="Exopolyphosphatase"/>
    <property type="match status" value="1"/>
</dbReference>
<gene>
    <name evidence="4" type="ORF">CH357_18055</name>
</gene>
<dbReference type="GO" id="GO:0016462">
    <property type="term" value="F:pyrophosphatase activity"/>
    <property type="evidence" value="ECO:0007669"/>
    <property type="project" value="TreeGrafter"/>
</dbReference>
<dbReference type="SUPFAM" id="SSF53067">
    <property type="entry name" value="Actin-like ATPase domain"/>
    <property type="match status" value="2"/>
</dbReference>
<evidence type="ECO:0000259" key="3">
    <source>
        <dbReference type="Pfam" id="PF21447"/>
    </source>
</evidence>
<dbReference type="RefSeq" id="WP_100708166.1">
    <property type="nucleotide sequence ID" value="NZ_NPDL01000012.1"/>
</dbReference>
<feature type="domain" description="Ppx/GppA phosphatase C-terminal" evidence="3">
    <location>
        <begin position="328"/>
        <end position="499"/>
    </location>
</feature>
<dbReference type="EMBL" id="NPDN01000011">
    <property type="protein sequence ID" value="PJZ24031.1"/>
    <property type="molecule type" value="Genomic_DNA"/>
</dbReference>
<protein>
    <submittedName>
        <fullName evidence="4">Exopolyphosphatase</fullName>
    </submittedName>
</protein>
<dbReference type="InterPro" id="IPR043129">
    <property type="entry name" value="ATPase_NBD"/>
</dbReference>
<dbReference type="PANTHER" id="PTHR30005">
    <property type="entry name" value="EXOPOLYPHOSPHATASE"/>
    <property type="match status" value="1"/>
</dbReference>
<reference evidence="4 5" key="1">
    <citation type="submission" date="2017-07" db="EMBL/GenBank/DDBJ databases">
        <title>Leptospira spp. isolated from tropical soils.</title>
        <authorList>
            <person name="Thibeaux R."/>
            <person name="Iraola G."/>
            <person name="Ferres I."/>
            <person name="Bierque E."/>
            <person name="Girault D."/>
            <person name="Soupe-Gilbert M.-E."/>
            <person name="Picardeau M."/>
            <person name="Goarant C."/>
        </authorList>
    </citation>
    <scope>NUCLEOTIDE SEQUENCE [LARGE SCALE GENOMIC DNA]</scope>
    <source>
        <strain evidence="4 5">MCA1-C-A1</strain>
    </source>
</reference>
<dbReference type="InterPro" id="IPR003695">
    <property type="entry name" value="Ppx_GppA_N"/>
</dbReference>
<dbReference type="Pfam" id="PF02541">
    <property type="entry name" value="Ppx-GppA"/>
    <property type="match status" value="1"/>
</dbReference>
<dbReference type="SUPFAM" id="SSF109604">
    <property type="entry name" value="HD-domain/PDEase-like"/>
    <property type="match status" value="1"/>
</dbReference>
<dbReference type="OrthoDB" id="9814545at2"/>
<dbReference type="InterPro" id="IPR050273">
    <property type="entry name" value="GppA/Ppx_hydrolase"/>
</dbReference>
<dbReference type="Proteomes" id="UP000232196">
    <property type="component" value="Unassembled WGS sequence"/>
</dbReference>
<evidence type="ECO:0000256" key="1">
    <source>
        <dbReference type="ARBA" id="ARBA00022801"/>
    </source>
</evidence>
<proteinExistence type="predicted"/>
<dbReference type="Gene3D" id="1.10.3210.10">
    <property type="entry name" value="Hypothetical protein af1432"/>
    <property type="match status" value="1"/>
</dbReference>
<comment type="caution">
    <text evidence="4">The sequence shown here is derived from an EMBL/GenBank/DDBJ whole genome shotgun (WGS) entry which is preliminary data.</text>
</comment>
<evidence type="ECO:0000313" key="5">
    <source>
        <dbReference type="Proteomes" id="UP000232196"/>
    </source>
</evidence>
<evidence type="ECO:0000313" key="4">
    <source>
        <dbReference type="EMBL" id="PJZ24031.1"/>
    </source>
</evidence>
<dbReference type="PIRSF" id="PIRSF001267">
    <property type="entry name" value="Pyrophosphatase_GppA_Ppx"/>
    <property type="match status" value="1"/>
</dbReference>
<dbReference type="CDD" id="cd24006">
    <property type="entry name" value="ASKHA_NBD_PPX_GppA"/>
    <property type="match status" value="1"/>
</dbReference>
<dbReference type="AlphaFoldDB" id="A0A2M9X8K4"/>
<feature type="domain" description="Ppx/GppA phosphatase N-terminal" evidence="2">
    <location>
        <begin position="21"/>
        <end position="310"/>
    </location>
</feature>
<keyword evidence="1" id="KW-0378">Hydrolase</keyword>
<evidence type="ECO:0000259" key="2">
    <source>
        <dbReference type="Pfam" id="PF02541"/>
    </source>
</evidence>
<dbReference type="PANTHER" id="PTHR30005:SF0">
    <property type="entry name" value="RETROGRADE REGULATION PROTEIN 2"/>
    <property type="match status" value="1"/>
</dbReference>
<organism evidence="4 5">
    <name type="scientific">Leptospira hartskeerlii</name>
    <dbReference type="NCBI Taxonomy" id="2023177"/>
    <lineage>
        <taxon>Bacteria</taxon>
        <taxon>Pseudomonadati</taxon>
        <taxon>Spirochaetota</taxon>
        <taxon>Spirochaetia</taxon>
        <taxon>Leptospirales</taxon>
        <taxon>Leptospiraceae</taxon>
        <taxon>Leptospira</taxon>
    </lineage>
</organism>
<keyword evidence="5" id="KW-1185">Reference proteome</keyword>
<dbReference type="FunFam" id="3.30.420.40:FF:000023">
    <property type="entry name" value="Guanosine-5'-triphosphate,3'-diphosphate pyrophosphatase"/>
    <property type="match status" value="1"/>
</dbReference>
<dbReference type="InterPro" id="IPR048950">
    <property type="entry name" value="Ppx_GppA_C"/>
</dbReference>
<sequence length="518" mass="58998">MVRENTLAAIDLGTNSFHMIIVRVRENGTFEAIAREKENVRLGSGLEEGGEIDPPAFRRAIECLKRFKMLADNSKAEIRAVATSAMREASNRAEFQAAALKEAGIKIDVISGYEEARLIYFGVLQGLPVFDKKVLLVDIGGGSTEVLVGYRGDILFSKSFKLGAIRLTEKFLKSETLDSSQIRKCKLYVEEIILPFRKIIRDLKPEMIIGSSGTVQATAGIIRAFEGEETEERPLNHYTFQSSEFKKARNMILEADTSKKRSKVPGFDSKRSDIIVGGMLILDELFQLLDLPDMTVSEFALREGIIYDTIRKWEHFQDLEHSKHLDDIRQKSILNLLVSYTRDQEYARHVSKLALDIFDQLQSVHRLGKEEREYLEASSLLHEVGLFISHSAYHKHSYYLIRNSEAMLGFTWGEIEIIALTARYHRKSSPKSKHREFQRVGPREQETVEKLSAILRIASACNRNRQGLIETVKCQIRKNQAIFTLVTNQSYDKSLELWACEEQADAFESAYGMVPLFQ</sequence>